<evidence type="ECO:0000256" key="1">
    <source>
        <dbReference type="SAM" id="MobiDB-lite"/>
    </source>
</evidence>
<evidence type="ECO:0000259" key="3">
    <source>
        <dbReference type="PROSITE" id="PS50240"/>
    </source>
</evidence>
<keyword evidence="5" id="KW-1185">Reference proteome</keyword>
<dbReference type="Gene3D" id="2.40.10.10">
    <property type="entry name" value="Trypsin-like serine proteases"/>
    <property type="match status" value="2"/>
</dbReference>
<feature type="compositionally biased region" description="Pro residues" evidence="1">
    <location>
        <begin position="241"/>
        <end position="261"/>
    </location>
</feature>
<dbReference type="Proteomes" id="UP000037510">
    <property type="component" value="Unassembled WGS sequence"/>
</dbReference>
<organism evidence="4 5">
    <name type="scientific">Operophtera brumata</name>
    <name type="common">Winter moth</name>
    <name type="synonym">Phalaena brumata</name>
    <dbReference type="NCBI Taxonomy" id="104452"/>
    <lineage>
        <taxon>Eukaryota</taxon>
        <taxon>Metazoa</taxon>
        <taxon>Ecdysozoa</taxon>
        <taxon>Arthropoda</taxon>
        <taxon>Hexapoda</taxon>
        <taxon>Insecta</taxon>
        <taxon>Pterygota</taxon>
        <taxon>Neoptera</taxon>
        <taxon>Endopterygota</taxon>
        <taxon>Lepidoptera</taxon>
        <taxon>Glossata</taxon>
        <taxon>Ditrysia</taxon>
        <taxon>Geometroidea</taxon>
        <taxon>Geometridae</taxon>
        <taxon>Larentiinae</taxon>
        <taxon>Operophtera</taxon>
    </lineage>
</organism>
<protein>
    <recommendedName>
        <fullName evidence="3">Peptidase S1 domain-containing protein</fullName>
    </recommendedName>
</protein>
<dbReference type="InterPro" id="IPR001254">
    <property type="entry name" value="Trypsin_dom"/>
</dbReference>
<dbReference type="InterPro" id="IPR051333">
    <property type="entry name" value="CLIP_Serine_Protease"/>
</dbReference>
<feature type="signal peptide" evidence="2">
    <location>
        <begin position="1"/>
        <end position="19"/>
    </location>
</feature>
<proteinExistence type="predicted"/>
<evidence type="ECO:0000313" key="4">
    <source>
        <dbReference type="EMBL" id="KOB65211.1"/>
    </source>
</evidence>
<gene>
    <name evidence="4" type="ORF">OBRU01_23054</name>
</gene>
<accession>A0A0L7KQ77</accession>
<evidence type="ECO:0000256" key="2">
    <source>
        <dbReference type="SAM" id="SignalP"/>
    </source>
</evidence>
<name>A0A0L7KQ77_OPEBR</name>
<evidence type="ECO:0000313" key="5">
    <source>
        <dbReference type="Proteomes" id="UP000037510"/>
    </source>
</evidence>
<feature type="compositionally biased region" description="Basic and acidic residues" evidence="1">
    <location>
        <begin position="189"/>
        <end position="204"/>
    </location>
</feature>
<reference evidence="4 5" key="1">
    <citation type="journal article" date="2015" name="Genome Biol. Evol.">
        <title>The genome of winter moth (Operophtera brumata) provides a genomic perspective on sexual dimorphism and phenology.</title>
        <authorList>
            <person name="Derks M.F."/>
            <person name="Smit S."/>
            <person name="Salis L."/>
            <person name="Schijlen E."/>
            <person name="Bossers A."/>
            <person name="Mateman C."/>
            <person name="Pijl A.S."/>
            <person name="de Ridder D."/>
            <person name="Groenen M.A."/>
            <person name="Visser M.E."/>
            <person name="Megens H.J."/>
        </authorList>
    </citation>
    <scope>NUCLEOTIDE SEQUENCE [LARGE SCALE GENOMIC DNA]</scope>
    <source>
        <strain evidence="4">WM2013NL</strain>
        <tissue evidence="4">Head and thorax</tissue>
    </source>
</reference>
<dbReference type="EMBL" id="JTDY01007419">
    <property type="protein sequence ID" value="KOB65211.1"/>
    <property type="molecule type" value="Genomic_DNA"/>
</dbReference>
<dbReference type="InterPro" id="IPR018114">
    <property type="entry name" value="TRYPSIN_HIS"/>
</dbReference>
<dbReference type="PROSITE" id="PS00134">
    <property type="entry name" value="TRYPSIN_HIS"/>
    <property type="match status" value="1"/>
</dbReference>
<sequence length="454" mass="50714">MKHKCAFIVFVLVILSVYGQYEQSPCPGLFSYRSDGDSVFGHITLKPSGGPVRTTYIGRIEAIGNDQLLQMFNRGVPLQYRVHFPVTSPLPRLTSIAVNGNTLCYGPGDVPGPNQYVTTLSLDHKIFLKPGSNPQIFNPYQNPVSDLDFVGHLDDNTQVFTINDIGNRDGTWNSGYPMDPYLVVNNTRPEYEPPEKRPVYERPAVRPTQPRPNRPQPEYTQHRPSPDYNVYYPEQTTQSTRPPPSPPPPTAEVRPSTPPRLPAASAVECGVIARENEGIPLIFQGDSYQRGDWPWLVAIYKRQEGSLTFICAGTLVSERHVITAAHCMHQRSKISTIKDIVVKVGVFDLEDWGDDISGEPRMVHIPVVSTSACRASKPVFHTLTSSKTLCAGDSGGGLYILDNGRWRLRGVVSLSLRSLNGENTCNLNEYIIFTDSAQYVMWIKNIMSQNLYDF</sequence>
<feature type="chain" id="PRO_5005572734" description="Peptidase S1 domain-containing protein" evidence="2">
    <location>
        <begin position="20"/>
        <end position="454"/>
    </location>
</feature>
<dbReference type="PROSITE" id="PS50240">
    <property type="entry name" value="TRYPSIN_DOM"/>
    <property type="match status" value="1"/>
</dbReference>
<dbReference type="Pfam" id="PF16030">
    <property type="entry name" value="GD_N"/>
    <property type="match status" value="1"/>
</dbReference>
<dbReference type="InterPro" id="IPR031986">
    <property type="entry name" value="GD_N"/>
</dbReference>
<dbReference type="SMART" id="SM00020">
    <property type="entry name" value="Tryp_SPc"/>
    <property type="match status" value="1"/>
</dbReference>
<dbReference type="Pfam" id="PF00089">
    <property type="entry name" value="Trypsin"/>
    <property type="match status" value="2"/>
</dbReference>
<feature type="region of interest" description="Disordered" evidence="1">
    <location>
        <begin position="187"/>
        <end position="262"/>
    </location>
</feature>
<dbReference type="GO" id="GO:0004252">
    <property type="term" value="F:serine-type endopeptidase activity"/>
    <property type="evidence" value="ECO:0007669"/>
    <property type="project" value="InterPro"/>
</dbReference>
<dbReference type="GO" id="GO:0006508">
    <property type="term" value="P:proteolysis"/>
    <property type="evidence" value="ECO:0007669"/>
    <property type="project" value="InterPro"/>
</dbReference>
<dbReference type="STRING" id="104452.A0A0L7KQ77"/>
<keyword evidence="2" id="KW-0732">Signal</keyword>
<dbReference type="PANTHER" id="PTHR24260">
    <property type="match status" value="1"/>
</dbReference>
<dbReference type="AlphaFoldDB" id="A0A0L7KQ77"/>
<dbReference type="InterPro" id="IPR009003">
    <property type="entry name" value="Peptidase_S1_PA"/>
</dbReference>
<feature type="domain" description="Peptidase S1" evidence="3">
    <location>
        <begin position="282"/>
        <end position="448"/>
    </location>
</feature>
<dbReference type="InterPro" id="IPR043504">
    <property type="entry name" value="Peptidase_S1_PA_chymotrypsin"/>
</dbReference>
<dbReference type="SUPFAM" id="SSF50494">
    <property type="entry name" value="Trypsin-like serine proteases"/>
    <property type="match status" value="1"/>
</dbReference>
<comment type="caution">
    <text evidence="4">The sequence shown here is derived from an EMBL/GenBank/DDBJ whole genome shotgun (WGS) entry which is preliminary data.</text>
</comment>
<dbReference type="PANTHER" id="PTHR24260:SF143">
    <property type="entry name" value="SERINE PROTEASE GD-LIKE PROTEIN"/>
    <property type="match status" value="1"/>
</dbReference>